<feature type="domain" description="YdgH/BhsA/McbA-like" evidence="3">
    <location>
        <begin position="34"/>
        <end position="86"/>
    </location>
</feature>
<keyword evidence="5" id="KW-1185">Reference proteome</keyword>
<evidence type="ECO:0000256" key="2">
    <source>
        <dbReference type="SAM" id="SignalP"/>
    </source>
</evidence>
<dbReference type="Gene3D" id="3.30.1660.10">
    <property type="entry name" value="Flavin-binding protein dodecin"/>
    <property type="match status" value="1"/>
</dbReference>
<dbReference type="OrthoDB" id="6428780at2"/>
<dbReference type="PANTHER" id="PTHR34156">
    <property type="entry name" value="OUTER MEMBRANE PROTEIN-RELATED-RELATED"/>
    <property type="match status" value="1"/>
</dbReference>
<dbReference type="InterPro" id="IPR025543">
    <property type="entry name" value="Dodecin-like"/>
</dbReference>
<feature type="chain" id="PRO_5004792182" evidence="2">
    <location>
        <begin position="23"/>
        <end position="86"/>
    </location>
</feature>
<reference evidence="4 5" key="1">
    <citation type="submission" date="2014-01" db="EMBL/GenBank/DDBJ databases">
        <title>Isolation of Serratia multitudinisentens RB-25 from Ex-Landfill site.</title>
        <authorList>
            <person name="Robson E.H.J."/>
        </authorList>
    </citation>
    <scope>NUCLEOTIDE SEQUENCE [LARGE SCALE GENOMIC DNA]</scope>
    <source>
        <strain evidence="4 5">RB-25</strain>
    </source>
</reference>
<organism evidence="4 5">
    <name type="scientific">Chania multitudinisentens RB-25</name>
    <dbReference type="NCBI Taxonomy" id="1441930"/>
    <lineage>
        <taxon>Bacteria</taxon>
        <taxon>Pseudomonadati</taxon>
        <taxon>Pseudomonadota</taxon>
        <taxon>Gammaproteobacteria</taxon>
        <taxon>Enterobacterales</taxon>
        <taxon>Yersiniaceae</taxon>
        <taxon>Chania</taxon>
    </lineage>
</organism>
<dbReference type="InterPro" id="IPR010854">
    <property type="entry name" value="YdgH/BhsA/McbA-like_dom"/>
</dbReference>
<dbReference type="HOGENOM" id="CLU_158602_2_1_6"/>
<feature type="signal peptide" evidence="2">
    <location>
        <begin position="1"/>
        <end position="22"/>
    </location>
</feature>
<dbReference type="InterPro" id="IPR051096">
    <property type="entry name" value="BhsA/McbA_stress_biofilm_assoc"/>
</dbReference>
<dbReference type="Pfam" id="PF07338">
    <property type="entry name" value="YdgH_BhsA-like"/>
    <property type="match status" value="1"/>
</dbReference>
<reference evidence="4 5" key="2">
    <citation type="submission" date="2015-03" db="EMBL/GenBank/DDBJ databases">
        <authorList>
            <person name="Chan K.-G."/>
        </authorList>
    </citation>
    <scope>NUCLEOTIDE SEQUENCE [LARGE SCALE GENOMIC DNA]</scope>
    <source>
        <strain evidence="4 5">RB-25</strain>
    </source>
</reference>
<sequence length="86" mass="9378">MNKLKTISSAIIISLITFNAFAATSVDTQTSYRLNKVGVVSASDATSLNELELIVKEKAEKAGADFYRIKSIQGNNKLHGIADIYR</sequence>
<dbReference type="STRING" id="1441930.Z042_11195"/>
<dbReference type="KEGG" id="sfo:Z042_11195"/>
<evidence type="ECO:0000313" key="5">
    <source>
        <dbReference type="Proteomes" id="UP000019030"/>
    </source>
</evidence>
<evidence type="ECO:0000259" key="3">
    <source>
        <dbReference type="Pfam" id="PF07338"/>
    </source>
</evidence>
<name>W0LCK1_9GAMM</name>
<keyword evidence="1 2" id="KW-0732">Signal</keyword>
<dbReference type="RefSeq" id="WP_024913969.1">
    <property type="nucleotide sequence ID" value="NZ_CP007044.2"/>
</dbReference>
<protein>
    <submittedName>
        <fullName evidence="4">Membrane protein</fullName>
    </submittedName>
</protein>
<evidence type="ECO:0000256" key="1">
    <source>
        <dbReference type="ARBA" id="ARBA00022729"/>
    </source>
</evidence>
<dbReference type="Proteomes" id="UP000019030">
    <property type="component" value="Chromosome"/>
</dbReference>
<dbReference type="SUPFAM" id="SSF159871">
    <property type="entry name" value="YdgH-like"/>
    <property type="match status" value="1"/>
</dbReference>
<evidence type="ECO:0000313" key="4">
    <source>
        <dbReference type="EMBL" id="AHG20124.1"/>
    </source>
</evidence>
<accession>W0LCK1</accession>
<dbReference type="AlphaFoldDB" id="W0LCK1"/>
<dbReference type="EMBL" id="CP007044">
    <property type="protein sequence ID" value="AHG20124.1"/>
    <property type="molecule type" value="Genomic_DNA"/>
</dbReference>
<gene>
    <name evidence="4" type="ORF">Z042_11195</name>
</gene>
<dbReference type="InterPro" id="IPR036275">
    <property type="entry name" value="YdgH-like_sf"/>
</dbReference>
<proteinExistence type="predicted"/>